<proteinExistence type="predicted"/>
<gene>
    <name evidence="1" type="ORF">UU13_C0003G0018</name>
</gene>
<reference evidence="1 2" key="1">
    <citation type="journal article" date="2015" name="Nature">
        <title>rRNA introns, odd ribosomes, and small enigmatic genomes across a large radiation of phyla.</title>
        <authorList>
            <person name="Brown C.T."/>
            <person name="Hug L.A."/>
            <person name="Thomas B.C."/>
            <person name="Sharon I."/>
            <person name="Castelle C.J."/>
            <person name="Singh A."/>
            <person name="Wilkins M.J."/>
            <person name="Williams K.H."/>
            <person name="Banfield J.F."/>
        </authorList>
    </citation>
    <scope>NUCLEOTIDE SEQUENCE [LARGE SCALE GENOMIC DNA]</scope>
</reference>
<evidence type="ECO:0000313" key="2">
    <source>
        <dbReference type="Proteomes" id="UP000034452"/>
    </source>
</evidence>
<protein>
    <recommendedName>
        <fullName evidence="3">Tetratricopeptide repeat protein</fullName>
    </recommendedName>
</protein>
<dbReference type="Proteomes" id="UP000034452">
    <property type="component" value="Unassembled WGS sequence"/>
</dbReference>
<dbReference type="InterPro" id="IPR011990">
    <property type="entry name" value="TPR-like_helical_dom_sf"/>
</dbReference>
<dbReference type="EMBL" id="LBZL01000003">
    <property type="protein sequence ID" value="KKR70574.1"/>
    <property type="molecule type" value="Genomic_DNA"/>
</dbReference>
<name>A0A0G0T0L5_9BACT</name>
<evidence type="ECO:0000313" key="1">
    <source>
        <dbReference type="EMBL" id="KKR70574.1"/>
    </source>
</evidence>
<dbReference type="AlphaFoldDB" id="A0A0G0T0L5"/>
<accession>A0A0G0T0L5</accession>
<dbReference type="Gene3D" id="1.25.40.10">
    <property type="entry name" value="Tetratricopeptide repeat domain"/>
    <property type="match status" value="1"/>
</dbReference>
<organism evidence="1 2">
    <name type="scientific">Candidatus Nomurabacteria bacterium GW2011_GWB1_40_7</name>
    <dbReference type="NCBI Taxonomy" id="1618744"/>
    <lineage>
        <taxon>Bacteria</taxon>
        <taxon>Candidatus Nomuraibacteriota</taxon>
    </lineage>
</organism>
<comment type="caution">
    <text evidence="1">The sequence shown here is derived from an EMBL/GenBank/DDBJ whole genome shotgun (WGS) entry which is preliminary data.</text>
</comment>
<sequence>MLIIIPFIFAFGVYENNDYKINNEEATQETQNYSQQEMKEAIIYFNQSEEFDKALLLAKEYVSLYPEDTEGWVHRGYAYFNLGQCVEASADLYHGSVNGNKDASEFLAMVANSDMCKEATKP</sequence>
<dbReference type="SUPFAM" id="SSF48452">
    <property type="entry name" value="TPR-like"/>
    <property type="match status" value="1"/>
</dbReference>
<evidence type="ECO:0008006" key="3">
    <source>
        <dbReference type="Google" id="ProtNLM"/>
    </source>
</evidence>